<feature type="signal peptide" evidence="1">
    <location>
        <begin position="1"/>
        <end position="40"/>
    </location>
</feature>
<keyword evidence="3" id="KW-1185">Reference proteome</keyword>
<sequence>MSSCCIYRTRNTALQRFLMLQLKAQLISFVFGVFSSSTEACTDRCADLSSTVLEALQIPNFSYKHWHDRLDFTPYLIAGEVNHTGRYLGMP</sequence>
<proteinExistence type="predicted"/>
<dbReference type="GeneID" id="64666460"/>
<dbReference type="EMBL" id="JABBWK010000047">
    <property type="protein sequence ID" value="KAG1897396.1"/>
    <property type="molecule type" value="Genomic_DNA"/>
</dbReference>
<accession>A0AAD4E0B1</accession>
<dbReference type="AlphaFoldDB" id="A0AAD4E0B1"/>
<keyword evidence="1" id="KW-0732">Signal</keyword>
<dbReference type="Proteomes" id="UP001195769">
    <property type="component" value="Unassembled WGS sequence"/>
</dbReference>
<name>A0AAD4E0B1_9AGAM</name>
<evidence type="ECO:0000313" key="2">
    <source>
        <dbReference type="EMBL" id="KAG1897396.1"/>
    </source>
</evidence>
<reference evidence="2" key="1">
    <citation type="journal article" date="2020" name="New Phytol.">
        <title>Comparative genomics reveals dynamic genome evolution in host specialist ectomycorrhizal fungi.</title>
        <authorList>
            <person name="Lofgren L.A."/>
            <person name="Nguyen N.H."/>
            <person name="Vilgalys R."/>
            <person name="Ruytinx J."/>
            <person name="Liao H.L."/>
            <person name="Branco S."/>
            <person name="Kuo A."/>
            <person name="LaButti K."/>
            <person name="Lipzen A."/>
            <person name="Andreopoulos W."/>
            <person name="Pangilinan J."/>
            <person name="Riley R."/>
            <person name="Hundley H."/>
            <person name="Na H."/>
            <person name="Barry K."/>
            <person name="Grigoriev I.V."/>
            <person name="Stajich J.E."/>
            <person name="Kennedy P.G."/>
        </authorList>
    </citation>
    <scope>NUCLEOTIDE SEQUENCE</scope>
    <source>
        <strain evidence="2">FC203</strain>
    </source>
</reference>
<dbReference type="RefSeq" id="XP_041222972.1">
    <property type="nucleotide sequence ID" value="XM_041372162.1"/>
</dbReference>
<protein>
    <submittedName>
        <fullName evidence="2">Uncharacterized protein</fullName>
    </submittedName>
</protein>
<evidence type="ECO:0000256" key="1">
    <source>
        <dbReference type="SAM" id="SignalP"/>
    </source>
</evidence>
<feature type="chain" id="PRO_5041982098" evidence="1">
    <location>
        <begin position="41"/>
        <end position="91"/>
    </location>
</feature>
<comment type="caution">
    <text evidence="2">The sequence shown here is derived from an EMBL/GenBank/DDBJ whole genome shotgun (WGS) entry which is preliminary data.</text>
</comment>
<evidence type="ECO:0000313" key="3">
    <source>
        <dbReference type="Proteomes" id="UP001195769"/>
    </source>
</evidence>
<organism evidence="2 3">
    <name type="scientific">Suillus fuscotomentosus</name>
    <dbReference type="NCBI Taxonomy" id="1912939"/>
    <lineage>
        <taxon>Eukaryota</taxon>
        <taxon>Fungi</taxon>
        <taxon>Dikarya</taxon>
        <taxon>Basidiomycota</taxon>
        <taxon>Agaricomycotina</taxon>
        <taxon>Agaricomycetes</taxon>
        <taxon>Agaricomycetidae</taxon>
        <taxon>Boletales</taxon>
        <taxon>Suillineae</taxon>
        <taxon>Suillaceae</taxon>
        <taxon>Suillus</taxon>
    </lineage>
</organism>
<gene>
    <name evidence="2" type="ORF">F5891DRAFT_536633</name>
</gene>